<dbReference type="EMBL" id="OV696690">
    <property type="protein sequence ID" value="CAH1266392.1"/>
    <property type="molecule type" value="Genomic_DNA"/>
</dbReference>
<evidence type="ECO:0000313" key="3">
    <source>
        <dbReference type="Proteomes" id="UP000838412"/>
    </source>
</evidence>
<accession>A0A8J9ZZW5</accession>
<dbReference type="InterPro" id="IPR042756">
    <property type="entry name" value="Sel-1L3"/>
</dbReference>
<dbReference type="InterPro" id="IPR006597">
    <property type="entry name" value="Sel1-like"/>
</dbReference>
<organism evidence="2 3">
    <name type="scientific">Branchiostoma lanceolatum</name>
    <name type="common">Common lancelet</name>
    <name type="synonym">Amphioxus lanceolatum</name>
    <dbReference type="NCBI Taxonomy" id="7740"/>
    <lineage>
        <taxon>Eukaryota</taxon>
        <taxon>Metazoa</taxon>
        <taxon>Chordata</taxon>
        <taxon>Cephalochordata</taxon>
        <taxon>Leptocardii</taxon>
        <taxon>Amphioxiformes</taxon>
        <taxon>Branchiostomatidae</taxon>
        <taxon>Branchiostoma</taxon>
    </lineage>
</organism>
<dbReference type="PANTHER" id="PTHR44444">
    <property type="entry name" value="PROTEIN SEL-1 HOMOLOG 3"/>
    <property type="match status" value="1"/>
</dbReference>
<feature type="chain" id="PRO_5035442456" evidence="1">
    <location>
        <begin position="20"/>
        <end position="1066"/>
    </location>
</feature>
<dbReference type="Proteomes" id="UP000838412">
    <property type="component" value="Chromosome 5"/>
</dbReference>
<keyword evidence="1" id="KW-0732">Signal</keyword>
<gene>
    <name evidence="2" type="primary">SEL1L3</name>
    <name evidence="2" type="ORF">BLAG_LOCUS19995</name>
</gene>
<feature type="signal peptide" evidence="1">
    <location>
        <begin position="1"/>
        <end position="19"/>
    </location>
</feature>
<evidence type="ECO:0000256" key="1">
    <source>
        <dbReference type="SAM" id="SignalP"/>
    </source>
</evidence>
<protein>
    <submittedName>
        <fullName evidence="2">SEL1L3 protein</fullName>
    </submittedName>
</protein>
<name>A0A8J9ZZW5_BRALA</name>
<dbReference type="AlphaFoldDB" id="A0A8J9ZZW5"/>
<dbReference type="SMART" id="SM00671">
    <property type="entry name" value="SEL1"/>
    <property type="match status" value="8"/>
</dbReference>
<dbReference type="InterPro" id="IPR011990">
    <property type="entry name" value="TPR-like_helical_dom_sf"/>
</dbReference>
<keyword evidence="3" id="KW-1185">Reference proteome</keyword>
<proteinExistence type="predicted"/>
<dbReference type="PANTHER" id="PTHR44444:SF6">
    <property type="entry name" value="LAMININ G DOMAIN-CONTAINING PROTEIN"/>
    <property type="match status" value="1"/>
</dbReference>
<sequence length="1066" mass="121851">MAALAVFWTIIFATLLVSSQQQQQQLLRQGTTGSRQMSMVVDKKSLTEQDFVRVLNAPDFFTATPDLSVPVEYRCSKDRIIGVDVRASSLVRNNVDIFKFRWQCEKTLGQSKVRTVAITLPDTVLYKEDRLVRRAVFVTSMELRVWLIDKSLWTQYKMNHYVRALAKVSYPMKPVPPYTRPPKDHKQCWRWDVEMIDRYTDDFKYATCPLEPEVVDFFTFPVAFGGYKRGVVKELPKFKDLALRKHMGEISTKARWTLSVWVYLQKYCSMNLCGLYHKAAVDDFYLTPVIFVTDTGHLFVQVSMVPQQLHAVLSIFKLPLHQWFRLDFTLDGNYFNTTVTYGPNLDKQYFMEDHFPRTVYFDDFSGRHVFGGTDVGLQAIKGFMAHARLYRTHVVPHDVIPIPPASDAMFAIELPQEYKNCEGFKRYTSIKLRHYKILKEDVLRKRVCLSFYAEKMEKYRRGYVDPESICPVYAGPAKQGYATTNALIRKQVAKYIRIYSLHDKDLSDQLYQKAIDTVDVEGLRGVVSSIPMLQQSACLRGGHAAYLLSVLYTTGAGVKADQARAWRYGLLAAQLSGKLGLMSIAHKHHFGYDGYPIDDDIAYIYYKNIADQTQKDRDEHVEDDVFTETIRLTDTNALKEITNENDDLFLWLKFQAKKGVTDAQSAMARMLFWGQQGIKRNLQAAFRYYEMHAQQEPKNPEALYDYGIVMLKGQGTEKDVKKAMNTLNKSAELGSPAAINALGWYALNHEGNATKAAHYFHQADRKGNHDAAHNLGHLYWSGGYPGLKKPDRGKAFECYWRSAQRGHIEGSIQSAMMFYNGYGLQERNAYNGAIWSRFIAEMSPELGKTLRNGLLAFRQKNWSKSLLFYLLAAEAGLEQGEFNMAYLCEENPEGLAESFIEKDCKWKYYNLSTLAEWPSSYAQIKMGDFHWYGCGGKRDASAAVKMYAKAAVQQDPQGLYNLAYLVGEGVEIENMTLLKIGIDPVHKTSNVTLMSEFYSRCRESRNSDAFIPCSLALARVQLFDIWQKYEGFLKLSSVLGVAMVTSLTAFAVHAHIRANRQDVDTV</sequence>
<dbReference type="SUPFAM" id="SSF81901">
    <property type="entry name" value="HCP-like"/>
    <property type="match status" value="3"/>
</dbReference>
<dbReference type="OrthoDB" id="272077at2759"/>
<evidence type="ECO:0000313" key="2">
    <source>
        <dbReference type="EMBL" id="CAH1266392.1"/>
    </source>
</evidence>
<reference evidence="2" key="1">
    <citation type="submission" date="2022-01" db="EMBL/GenBank/DDBJ databases">
        <authorList>
            <person name="Braso-Vives M."/>
        </authorList>
    </citation>
    <scope>NUCLEOTIDE SEQUENCE</scope>
</reference>
<dbReference type="Gene3D" id="1.25.40.10">
    <property type="entry name" value="Tetratricopeptide repeat domain"/>
    <property type="match status" value="3"/>
</dbReference>
<dbReference type="Pfam" id="PF08238">
    <property type="entry name" value="Sel1"/>
    <property type="match status" value="7"/>
</dbReference>